<keyword evidence="3 7" id="KW-0812">Transmembrane</keyword>
<comment type="similarity">
    <text evidence="6">Belongs to the ABC-4 integral membrane protein family.</text>
</comment>
<evidence type="ECO:0000256" key="4">
    <source>
        <dbReference type="ARBA" id="ARBA00022989"/>
    </source>
</evidence>
<dbReference type="Proteomes" id="UP000660454">
    <property type="component" value="Unassembled WGS sequence"/>
</dbReference>
<evidence type="ECO:0000256" key="6">
    <source>
        <dbReference type="ARBA" id="ARBA00038076"/>
    </source>
</evidence>
<keyword evidence="5 7" id="KW-0472">Membrane</keyword>
<dbReference type="Pfam" id="PF02687">
    <property type="entry name" value="FtsX"/>
    <property type="match status" value="2"/>
</dbReference>
<evidence type="ECO:0000256" key="5">
    <source>
        <dbReference type="ARBA" id="ARBA00023136"/>
    </source>
</evidence>
<feature type="transmembrane region" description="Helical" evidence="7">
    <location>
        <begin position="370"/>
        <end position="392"/>
    </location>
</feature>
<evidence type="ECO:0000313" key="10">
    <source>
        <dbReference type="Proteomes" id="UP000660454"/>
    </source>
</evidence>
<dbReference type="RefSeq" id="WP_204046980.1">
    <property type="nucleotide sequence ID" value="NZ_BOOF01000003.1"/>
</dbReference>
<comment type="subcellular location">
    <subcellularLocation>
        <location evidence="1">Cell membrane</location>
        <topology evidence="1">Multi-pass membrane protein</topology>
    </subcellularLocation>
</comment>
<feature type="transmembrane region" description="Helical" evidence="7">
    <location>
        <begin position="320"/>
        <end position="350"/>
    </location>
</feature>
<keyword evidence="4 7" id="KW-1133">Transmembrane helix</keyword>
<keyword evidence="10" id="KW-1185">Reference proteome</keyword>
<proteinExistence type="inferred from homology"/>
<evidence type="ECO:0000256" key="2">
    <source>
        <dbReference type="ARBA" id="ARBA00022475"/>
    </source>
</evidence>
<organism evidence="9 10">
    <name type="scientific">Microbispora siamensis</name>
    <dbReference type="NCBI Taxonomy" id="564413"/>
    <lineage>
        <taxon>Bacteria</taxon>
        <taxon>Bacillati</taxon>
        <taxon>Actinomycetota</taxon>
        <taxon>Actinomycetes</taxon>
        <taxon>Streptosporangiales</taxon>
        <taxon>Streptosporangiaceae</taxon>
        <taxon>Microbispora</taxon>
    </lineage>
</organism>
<comment type="caution">
    <text evidence="9">The sequence shown here is derived from an EMBL/GenBank/DDBJ whole genome shotgun (WGS) entry which is preliminary data.</text>
</comment>
<dbReference type="PANTHER" id="PTHR30572">
    <property type="entry name" value="MEMBRANE COMPONENT OF TRANSPORTER-RELATED"/>
    <property type="match status" value="1"/>
</dbReference>
<feature type="transmembrane region" description="Helical" evidence="7">
    <location>
        <begin position="817"/>
        <end position="836"/>
    </location>
</feature>
<dbReference type="PANTHER" id="PTHR30572:SF4">
    <property type="entry name" value="ABC TRANSPORTER PERMEASE YTRF"/>
    <property type="match status" value="1"/>
</dbReference>
<evidence type="ECO:0000259" key="8">
    <source>
        <dbReference type="Pfam" id="PF02687"/>
    </source>
</evidence>
<feature type="transmembrane region" description="Helical" evidence="7">
    <location>
        <begin position="276"/>
        <end position="300"/>
    </location>
</feature>
<feature type="transmembrane region" description="Helical" evidence="7">
    <location>
        <begin position="419"/>
        <end position="440"/>
    </location>
</feature>
<gene>
    <name evidence="9" type="ORF">Msi02_06290</name>
</gene>
<evidence type="ECO:0000313" key="9">
    <source>
        <dbReference type="EMBL" id="GIH59812.1"/>
    </source>
</evidence>
<evidence type="ECO:0000256" key="3">
    <source>
        <dbReference type="ARBA" id="ARBA00022692"/>
    </source>
</evidence>
<keyword evidence="2" id="KW-1003">Cell membrane</keyword>
<dbReference type="InterPro" id="IPR050250">
    <property type="entry name" value="Macrolide_Exporter_MacB"/>
</dbReference>
<feature type="transmembrane region" description="Helical" evidence="7">
    <location>
        <begin position="782"/>
        <end position="805"/>
    </location>
</feature>
<evidence type="ECO:0000256" key="7">
    <source>
        <dbReference type="SAM" id="Phobius"/>
    </source>
</evidence>
<name>A0ABQ4GEF6_9ACTN</name>
<feature type="transmembrane region" description="Helical" evidence="7">
    <location>
        <begin position="730"/>
        <end position="754"/>
    </location>
</feature>
<evidence type="ECO:0000256" key="1">
    <source>
        <dbReference type="ARBA" id="ARBA00004651"/>
    </source>
</evidence>
<dbReference type="EMBL" id="BOOF01000003">
    <property type="protein sequence ID" value="GIH59812.1"/>
    <property type="molecule type" value="Genomic_DNA"/>
</dbReference>
<feature type="domain" description="ABC3 transporter permease C-terminal" evidence="8">
    <location>
        <begin position="279"/>
        <end position="400"/>
    </location>
</feature>
<reference evidence="9 10" key="1">
    <citation type="submission" date="2021-01" db="EMBL/GenBank/DDBJ databases">
        <title>Whole genome shotgun sequence of Microbispora siamensis NBRC 104113.</title>
        <authorList>
            <person name="Komaki H."/>
            <person name="Tamura T."/>
        </authorList>
    </citation>
    <scope>NUCLEOTIDE SEQUENCE [LARGE SCALE GENOMIC DNA]</scope>
    <source>
        <strain evidence="9 10">NBRC 104113</strain>
    </source>
</reference>
<sequence length="853" mass="87537">MTRRVLSRRALSLAWSTIKGRKGGFVAAFVAVAFGSAVLTASGILLETGLSSGVPAERYRAAEVVAGAPQTFPVAEDVDPRYSERVRLPAGRVEQVRRVHGVRAAVGDVSVPMSLVTKDGRVLAGPDGAPLLGHGWPAAVLTPFALTAGRQPQTPDEVVLESRLAEEAGVSVGGTVTLAVGTTSSVYRVAGLVTPRGGPLTRQGALFLTEDRARSLTGQPDRVDTVGVLAAPGADPDELAADIEKAVRGVVTYTGDERGDAEMLDVGATRAFVIELALSFGATMVMVVVIVVAGTLALSVQQRRRELALLRAIGATPKQVLAMIGAEATLVSAAGAVAGAVPGIALGFLFHRVFAAVGVLPEDFELVVGPLPVLAAMLLCVAGARMGGWIAARRAAKVSPIEAIGEAAVEPRKLGWVRLTIGSLLVPAALAAAVVLPIALPGESAVEGASSSAFLLVVAVALLGPRLLTGAVVLLGPRLNRGRGASGFLAVANARARSRRLSSATTPLIMGVTMAAAQIFSATTLSAAAQDQVVDGLRAGYVVTPAAAGLSPELAGVLRKTAGVSDVTPVVRTQTLITYADGDSRQYKIFPTQGVEPGGIAATMDLGVLRGDLAGLSGEAVALSRMAAGTVGADVGGTVDLRLGDGTPVRARVVAIYEKGLGFGDVTLPHDLVIRHTTDRLDSWMLVRATGGDAGLRQALAAYPTARVADRESFMAAQDDAEAGGDAVGLILNAVLLGYIAIAVVNTLVMATAARVREFAMLRLIGARREQVLSMMRGEARIITVAAVLIGTLAALPSLAGIGIAVSRRPLPSIPPLAYAGIVVAAVLVAWPSIMISARVAMRRRPVETIGAE</sequence>
<protein>
    <submittedName>
        <fullName evidence="9">ABC transporter permease</fullName>
    </submittedName>
</protein>
<feature type="transmembrane region" description="Helical" evidence="7">
    <location>
        <begin position="507"/>
        <end position="529"/>
    </location>
</feature>
<feature type="domain" description="ABC3 transporter permease C-terminal" evidence="8">
    <location>
        <begin position="733"/>
        <end position="844"/>
    </location>
</feature>
<dbReference type="InterPro" id="IPR003838">
    <property type="entry name" value="ABC3_permease_C"/>
</dbReference>
<accession>A0ABQ4GEF6</accession>
<feature type="transmembrane region" description="Helical" evidence="7">
    <location>
        <begin position="452"/>
        <end position="475"/>
    </location>
</feature>